<evidence type="ECO:0000256" key="1">
    <source>
        <dbReference type="ARBA" id="ARBA00022553"/>
    </source>
</evidence>
<dbReference type="Pfam" id="PF00072">
    <property type="entry name" value="Response_reg"/>
    <property type="match status" value="1"/>
</dbReference>
<keyword evidence="3" id="KW-1133">Transmembrane helix</keyword>
<keyword evidence="3" id="KW-0472">Membrane</keyword>
<feature type="domain" description="Response regulatory" evidence="4">
    <location>
        <begin position="3"/>
        <end position="120"/>
    </location>
</feature>
<keyword evidence="6" id="KW-1185">Reference proteome</keyword>
<sequence>MKRILVIVDDLLMIHVIELLLHKEGHDADLAYNGKEAALLLSVREYDLVIADLKLPFPHLQEMTAMLQSRQQLRPFPVLAIIPAAFLTGTVSSWFGIEADETVVRPFCPFELTDTINRLLGR</sequence>
<dbReference type="PANTHER" id="PTHR44591">
    <property type="entry name" value="STRESS RESPONSE REGULATOR PROTEIN 1"/>
    <property type="match status" value="1"/>
</dbReference>
<dbReference type="Proteomes" id="UP000679126">
    <property type="component" value="Unassembled WGS sequence"/>
</dbReference>
<organism evidence="5 6">
    <name type="scientific">Chitinophaga chungangae</name>
    <dbReference type="NCBI Taxonomy" id="2821488"/>
    <lineage>
        <taxon>Bacteria</taxon>
        <taxon>Pseudomonadati</taxon>
        <taxon>Bacteroidota</taxon>
        <taxon>Chitinophagia</taxon>
        <taxon>Chitinophagales</taxon>
        <taxon>Chitinophagaceae</taxon>
        <taxon>Chitinophaga</taxon>
    </lineage>
</organism>
<feature type="modified residue" description="4-aspartylphosphate" evidence="2">
    <location>
        <position position="52"/>
    </location>
</feature>
<dbReference type="InterPro" id="IPR050595">
    <property type="entry name" value="Bact_response_regulator"/>
</dbReference>
<dbReference type="RefSeq" id="WP_209145534.1">
    <property type="nucleotide sequence ID" value="NZ_JAGHKP010000002.1"/>
</dbReference>
<evidence type="ECO:0000256" key="3">
    <source>
        <dbReference type="SAM" id="Phobius"/>
    </source>
</evidence>
<dbReference type="SUPFAM" id="SSF52172">
    <property type="entry name" value="CheY-like"/>
    <property type="match status" value="1"/>
</dbReference>
<feature type="transmembrane region" description="Helical" evidence="3">
    <location>
        <begin position="76"/>
        <end position="97"/>
    </location>
</feature>
<dbReference type="InterPro" id="IPR001789">
    <property type="entry name" value="Sig_transdc_resp-reg_receiver"/>
</dbReference>
<dbReference type="Gene3D" id="3.40.50.2300">
    <property type="match status" value="1"/>
</dbReference>
<dbReference type="EMBL" id="JAGHKP010000002">
    <property type="protein sequence ID" value="MBO9152546.1"/>
    <property type="molecule type" value="Genomic_DNA"/>
</dbReference>
<name>A0ABS3YCY9_9BACT</name>
<dbReference type="InterPro" id="IPR011006">
    <property type="entry name" value="CheY-like_superfamily"/>
</dbReference>
<dbReference type="PROSITE" id="PS50110">
    <property type="entry name" value="RESPONSE_REGULATORY"/>
    <property type="match status" value="1"/>
</dbReference>
<dbReference type="PANTHER" id="PTHR44591:SF3">
    <property type="entry name" value="RESPONSE REGULATORY DOMAIN-CONTAINING PROTEIN"/>
    <property type="match status" value="1"/>
</dbReference>
<keyword evidence="1 2" id="KW-0597">Phosphoprotein</keyword>
<evidence type="ECO:0000256" key="2">
    <source>
        <dbReference type="PROSITE-ProRule" id="PRU00169"/>
    </source>
</evidence>
<gene>
    <name evidence="5" type="ORF">J7I43_10020</name>
</gene>
<evidence type="ECO:0000259" key="4">
    <source>
        <dbReference type="PROSITE" id="PS50110"/>
    </source>
</evidence>
<protein>
    <submittedName>
        <fullName evidence="5">Response regulator transcription factor</fullName>
    </submittedName>
</protein>
<accession>A0ABS3YCY9</accession>
<keyword evidence="3" id="KW-0812">Transmembrane</keyword>
<evidence type="ECO:0000313" key="5">
    <source>
        <dbReference type="EMBL" id="MBO9152546.1"/>
    </source>
</evidence>
<comment type="caution">
    <text evidence="5">The sequence shown here is derived from an EMBL/GenBank/DDBJ whole genome shotgun (WGS) entry which is preliminary data.</text>
</comment>
<evidence type="ECO:0000313" key="6">
    <source>
        <dbReference type="Proteomes" id="UP000679126"/>
    </source>
</evidence>
<proteinExistence type="predicted"/>
<reference evidence="6" key="1">
    <citation type="submission" date="2021-03" db="EMBL/GenBank/DDBJ databases">
        <title>Assistant Professor.</title>
        <authorList>
            <person name="Huq M.A."/>
        </authorList>
    </citation>
    <scope>NUCLEOTIDE SEQUENCE [LARGE SCALE GENOMIC DNA]</scope>
    <source>
        <strain evidence="6">MAH-28</strain>
    </source>
</reference>